<proteinExistence type="predicted"/>
<feature type="region of interest" description="Disordered" evidence="1">
    <location>
        <begin position="1"/>
        <end position="34"/>
    </location>
</feature>
<comment type="caution">
    <text evidence="2">The sequence shown here is derived from an EMBL/GenBank/DDBJ whole genome shotgun (WGS) entry which is preliminary data.</text>
</comment>
<dbReference type="EMBL" id="LXQA011393288">
    <property type="protein sequence ID" value="MCI95649.1"/>
    <property type="molecule type" value="Genomic_DNA"/>
</dbReference>
<name>A0A392W7B1_9FABA</name>
<accession>A0A392W7B1</accession>
<organism evidence="2 3">
    <name type="scientific">Trifolium medium</name>
    <dbReference type="NCBI Taxonomy" id="97028"/>
    <lineage>
        <taxon>Eukaryota</taxon>
        <taxon>Viridiplantae</taxon>
        <taxon>Streptophyta</taxon>
        <taxon>Embryophyta</taxon>
        <taxon>Tracheophyta</taxon>
        <taxon>Spermatophyta</taxon>
        <taxon>Magnoliopsida</taxon>
        <taxon>eudicotyledons</taxon>
        <taxon>Gunneridae</taxon>
        <taxon>Pentapetalae</taxon>
        <taxon>rosids</taxon>
        <taxon>fabids</taxon>
        <taxon>Fabales</taxon>
        <taxon>Fabaceae</taxon>
        <taxon>Papilionoideae</taxon>
        <taxon>50 kb inversion clade</taxon>
        <taxon>NPAAA clade</taxon>
        <taxon>Hologalegina</taxon>
        <taxon>IRL clade</taxon>
        <taxon>Trifolieae</taxon>
        <taxon>Trifolium</taxon>
    </lineage>
</organism>
<evidence type="ECO:0000313" key="3">
    <source>
        <dbReference type="Proteomes" id="UP000265520"/>
    </source>
</evidence>
<protein>
    <submittedName>
        <fullName evidence="2">Uncharacterized protein</fullName>
    </submittedName>
</protein>
<keyword evidence="3" id="KW-1185">Reference proteome</keyword>
<feature type="compositionally biased region" description="Basic and acidic residues" evidence="1">
    <location>
        <begin position="19"/>
        <end position="34"/>
    </location>
</feature>
<evidence type="ECO:0000313" key="2">
    <source>
        <dbReference type="EMBL" id="MCI95649.1"/>
    </source>
</evidence>
<reference evidence="2 3" key="1">
    <citation type="journal article" date="2018" name="Front. Plant Sci.">
        <title>Red Clover (Trifolium pratense) and Zigzag Clover (T. medium) - A Picture of Genomic Similarities and Differences.</title>
        <authorList>
            <person name="Dluhosova J."/>
            <person name="Istvanek J."/>
            <person name="Nedelnik J."/>
            <person name="Repkova J."/>
        </authorList>
    </citation>
    <scope>NUCLEOTIDE SEQUENCE [LARGE SCALE GENOMIC DNA]</scope>
    <source>
        <strain evidence="3">cv. 10/8</strain>
        <tissue evidence="2">Leaf</tissue>
    </source>
</reference>
<dbReference type="Proteomes" id="UP000265520">
    <property type="component" value="Unassembled WGS sequence"/>
</dbReference>
<sequence>MTEKTKMIREKMSTSQSRQRSDHDRRRKDIEFQE</sequence>
<feature type="non-terminal residue" evidence="2">
    <location>
        <position position="34"/>
    </location>
</feature>
<dbReference type="AlphaFoldDB" id="A0A392W7B1"/>
<evidence type="ECO:0000256" key="1">
    <source>
        <dbReference type="SAM" id="MobiDB-lite"/>
    </source>
</evidence>
<feature type="compositionally biased region" description="Basic and acidic residues" evidence="1">
    <location>
        <begin position="1"/>
        <end position="12"/>
    </location>
</feature>